<gene>
    <name evidence="1" type="ORF">M9H77_10321</name>
</gene>
<comment type="caution">
    <text evidence="1">The sequence shown here is derived from an EMBL/GenBank/DDBJ whole genome shotgun (WGS) entry which is preliminary data.</text>
</comment>
<dbReference type="EMBL" id="CM044702">
    <property type="protein sequence ID" value="KAI5679371.1"/>
    <property type="molecule type" value="Genomic_DNA"/>
</dbReference>
<sequence>MASSMAEMKKTDGGLEYLGFARMIAISTVMCVFNLYEYAKQKSGPLKSSLGTIENAVTTVLGPLCRKYKGVPDDALAFLDRKVVKAVSKLEARVPPLAKTIVRASWLVVHKGAEISQEMVEEVLVAGPLAAIYRFTTIFKNFVVGHLLLVLGKVSHFPVINLVSQKVIPTATKWSRKYNSFVTKLAARGYHFFSYFPLVPIEGISKAFKKDN</sequence>
<reference evidence="2" key="1">
    <citation type="journal article" date="2023" name="Nat. Plants">
        <title>Single-cell RNA sequencing provides a high-resolution roadmap for understanding the multicellular compartmentation of specialized metabolism.</title>
        <authorList>
            <person name="Sun S."/>
            <person name="Shen X."/>
            <person name="Li Y."/>
            <person name="Li Y."/>
            <person name="Wang S."/>
            <person name="Li R."/>
            <person name="Zhang H."/>
            <person name="Shen G."/>
            <person name="Guo B."/>
            <person name="Wei J."/>
            <person name="Xu J."/>
            <person name="St-Pierre B."/>
            <person name="Chen S."/>
            <person name="Sun C."/>
        </authorList>
    </citation>
    <scope>NUCLEOTIDE SEQUENCE [LARGE SCALE GENOMIC DNA]</scope>
</reference>
<evidence type="ECO:0000313" key="1">
    <source>
        <dbReference type="EMBL" id="KAI5679371.1"/>
    </source>
</evidence>
<evidence type="ECO:0000313" key="2">
    <source>
        <dbReference type="Proteomes" id="UP001060085"/>
    </source>
</evidence>
<keyword evidence="2" id="KW-1185">Reference proteome</keyword>
<dbReference type="Proteomes" id="UP001060085">
    <property type="component" value="Linkage Group LG02"/>
</dbReference>
<accession>A0ACC0C3A1</accession>
<protein>
    <submittedName>
        <fullName evidence="1">Uncharacterized protein</fullName>
    </submittedName>
</protein>
<name>A0ACC0C3A1_CATRO</name>
<proteinExistence type="predicted"/>
<organism evidence="1 2">
    <name type="scientific">Catharanthus roseus</name>
    <name type="common">Madagascar periwinkle</name>
    <name type="synonym">Vinca rosea</name>
    <dbReference type="NCBI Taxonomy" id="4058"/>
    <lineage>
        <taxon>Eukaryota</taxon>
        <taxon>Viridiplantae</taxon>
        <taxon>Streptophyta</taxon>
        <taxon>Embryophyta</taxon>
        <taxon>Tracheophyta</taxon>
        <taxon>Spermatophyta</taxon>
        <taxon>Magnoliopsida</taxon>
        <taxon>eudicotyledons</taxon>
        <taxon>Gunneridae</taxon>
        <taxon>Pentapetalae</taxon>
        <taxon>asterids</taxon>
        <taxon>lamiids</taxon>
        <taxon>Gentianales</taxon>
        <taxon>Apocynaceae</taxon>
        <taxon>Rauvolfioideae</taxon>
        <taxon>Vinceae</taxon>
        <taxon>Catharanthinae</taxon>
        <taxon>Catharanthus</taxon>
    </lineage>
</organism>